<evidence type="ECO:0000256" key="3">
    <source>
        <dbReference type="ARBA" id="ARBA00023242"/>
    </source>
</evidence>
<dbReference type="CDD" id="cd00086">
    <property type="entry name" value="homeodomain"/>
    <property type="match status" value="1"/>
</dbReference>
<reference evidence="7 8" key="1">
    <citation type="submission" date="2023-01" db="EMBL/GenBank/DDBJ databases">
        <title>Analysis of 21 Apiospora genomes using comparative genomics revels a genus with tremendous synthesis potential of carbohydrate active enzymes and secondary metabolites.</title>
        <authorList>
            <person name="Sorensen T."/>
        </authorList>
    </citation>
    <scope>NUCLEOTIDE SEQUENCE [LARGE SCALE GENOMIC DNA]</scope>
    <source>
        <strain evidence="7 8">CBS 83171</strain>
    </source>
</reference>
<keyword evidence="8" id="KW-1185">Reference proteome</keyword>
<organism evidence="7 8">
    <name type="scientific">Apiospora saccharicola</name>
    <dbReference type="NCBI Taxonomy" id="335842"/>
    <lineage>
        <taxon>Eukaryota</taxon>
        <taxon>Fungi</taxon>
        <taxon>Dikarya</taxon>
        <taxon>Ascomycota</taxon>
        <taxon>Pezizomycotina</taxon>
        <taxon>Sordariomycetes</taxon>
        <taxon>Xylariomycetidae</taxon>
        <taxon>Amphisphaeriales</taxon>
        <taxon>Apiosporaceae</taxon>
        <taxon>Apiospora</taxon>
    </lineage>
</organism>
<feature type="domain" description="Homeobox" evidence="6">
    <location>
        <begin position="71"/>
        <end position="133"/>
    </location>
</feature>
<dbReference type="EMBL" id="JAQQWM010000005">
    <property type="protein sequence ID" value="KAK8063136.1"/>
    <property type="molecule type" value="Genomic_DNA"/>
</dbReference>
<dbReference type="Gene3D" id="1.10.10.60">
    <property type="entry name" value="Homeodomain-like"/>
    <property type="match status" value="1"/>
</dbReference>
<feature type="region of interest" description="Disordered" evidence="5">
    <location>
        <begin position="310"/>
        <end position="345"/>
    </location>
</feature>
<keyword evidence="2 4" id="KW-0371">Homeobox</keyword>
<sequence>MAIPSTETLDTDLGDLDSFLMLCDDDFFIPDFSNFDAFELDPLLDLSIPLPNSLENGNEDGSSVVPAETTGLQQSQRFRISEEQKMHLLDWISRNPEPYPTSEDKANLARITGMTVAQISSWFSRLRQRKLQRVKPSVEGQSYQHISNFQHELGVTHKPFLRSSSLEPDAKPACHDGRGAQSLSFGILDGTFSLEAVASLRSDLRPLPALVGDTSQPSLINFPSVQSLLPPPRSKRLCVETWLESLDSPELSLHGQLDLLPDRGRVATPDLDFLDKIRALRQNIPDEEDIARWQKLLDKVNMSEASIFEASSDRASSNGSARSGSSYTSLGARQGRKLDLQPVKPTAVIHPITDGETEQPPAKKRKASTPVYPCTVCRSLFSKRYQWERHETSAHFAYERWICGRTMSQDANQDCPICATGDIHRSMLQCGHRFRDCLRKPEANRTFYRRDAIKQHLDGFHCKNQKWPTDTVRLQLDDWKVNSNPTATSLVCHFCCHQPRNYEARIQHISSHFEKGMDISQWKVSSANSLTRPLGGRYISQITFPANDFSADLLKDPLNQAVINLPNADDGSSWVVCPLCNLIFLEKAALRDHCRSIHAAIIVQHMQDHPGITMRCPVCKEQDAPSIALDPTNVCYHMLEQHPFKDEVSTECPLCRCSVSWEDESYLYKHVMECITDMFVGEAETWGCHAFYI</sequence>
<dbReference type="InterPro" id="IPR009057">
    <property type="entry name" value="Homeodomain-like_sf"/>
</dbReference>
<comment type="caution">
    <text evidence="7">The sequence shown here is derived from an EMBL/GenBank/DDBJ whole genome shotgun (WGS) entry which is preliminary data.</text>
</comment>
<keyword evidence="3 4" id="KW-0539">Nucleus</keyword>
<dbReference type="Proteomes" id="UP001446871">
    <property type="component" value="Unassembled WGS sequence"/>
</dbReference>
<dbReference type="InterPro" id="IPR001356">
    <property type="entry name" value="HD"/>
</dbReference>
<evidence type="ECO:0000259" key="6">
    <source>
        <dbReference type="PROSITE" id="PS50071"/>
    </source>
</evidence>
<feature type="DNA-binding region" description="Homeobox" evidence="4">
    <location>
        <begin position="73"/>
        <end position="134"/>
    </location>
</feature>
<evidence type="ECO:0000256" key="2">
    <source>
        <dbReference type="ARBA" id="ARBA00023155"/>
    </source>
</evidence>
<dbReference type="InterPro" id="IPR008422">
    <property type="entry name" value="KN_HD"/>
</dbReference>
<name>A0ABR1UW24_9PEZI</name>
<keyword evidence="1 4" id="KW-0238">DNA-binding</keyword>
<gene>
    <name evidence="7" type="ORF">PG996_007788</name>
</gene>
<evidence type="ECO:0000256" key="1">
    <source>
        <dbReference type="ARBA" id="ARBA00023125"/>
    </source>
</evidence>
<protein>
    <recommendedName>
        <fullName evidence="6">Homeobox domain-containing protein</fullName>
    </recommendedName>
</protein>
<evidence type="ECO:0000313" key="8">
    <source>
        <dbReference type="Proteomes" id="UP001446871"/>
    </source>
</evidence>
<feature type="compositionally biased region" description="Low complexity" evidence="5">
    <location>
        <begin position="313"/>
        <end position="326"/>
    </location>
</feature>
<evidence type="ECO:0000256" key="5">
    <source>
        <dbReference type="SAM" id="MobiDB-lite"/>
    </source>
</evidence>
<dbReference type="PROSITE" id="PS50071">
    <property type="entry name" value="HOMEOBOX_2"/>
    <property type="match status" value="1"/>
</dbReference>
<dbReference type="SUPFAM" id="SSF46689">
    <property type="entry name" value="Homeodomain-like"/>
    <property type="match status" value="1"/>
</dbReference>
<evidence type="ECO:0000313" key="7">
    <source>
        <dbReference type="EMBL" id="KAK8063136.1"/>
    </source>
</evidence>
<dbReference type="PROSITE" id="PS00028">
    <property type="entry name" value="ZINC_FINGER_C2H2_1"/>
    <property type="match status" value="2"/>
</dbReference>
<comment type="subcellular location">
    <subcellularLocation>
        <location evidence="4">Nucleus</location>
    </subcellularLocation>
</comment>
<dbReference type="SMART" id="SM00389">
    <property type="entry name" value="HOX"/>
    <property type="match status" value="1"/>
</dbReference>
<dbReference type="InterPro" id="IPR013087">
    <property type="entry name" value="Znf_C2H2_type"/>
</dbReference>
<proteinExistence type="predicted"/>
<dbReference type="SMART" id="SM00355">
    <property type="entry name" value="ZnF_C2H2"/>
    <property type="match status" value="4"/>
</dbReference>
<evidence type="ECO:0000256" key="4">
    <source>
        <dbReference type="PROSITE-ProRule" id="PRU00108"/>
    </source>
</evidence>
<dbReference type="Pfam" id="PF05920">
    <property type="entry name" value="Homeobox_KN"/>
    <property type="match status" value="1"/>
</dbReference>
<accession>A0ABR1UW24</accession>